<evidence type="ECO:0000256" key="4">
    <source>
        <dbReference type="ARBA" id="ARBA00022723"/>
    </source>
</evidence>
<dbReference type="PROSITE" id="PS51847">
    <property type="entry name" value="SMP"/>
    <property type="match status" value="1"/>
</dbReference>
<evidence type="ECO:0000256" key="9">
    <source>
        <dbReference type="ARBA" id="ARBA00023121"/>
    </source>
</evidence>
<keyword evidence="2" id="KW-0813">Transport</keyword>
<evidence type="ECO:0000256" key="1">
    <source>
        <dbReference type="ARBA" id="ARBA00004370"/>
    </source>
</evidence>
<evidence type="ECO:0000313" key="12">
    <source>
        <dbReference type="EMBL" id="CAE4637552.1"/>
    </source>
</evidence>
<protein>
    <recommendedName>
        <fullName evidence="11">SMP-LTD domain-containing protein</fullName>
    </recommendedName>
</protein>
<dbReference type="InterPro" id="IPR051634">
    <property type="entry name" value="Extended_Synaptotagmin"/>
</dbReference>
<keyword evidence="4" id="KW-0479">Metal-binding</keyword>
<dbReference type="PANTHER" id="PTHR45761:SF1">
    <property type="entry name" value="EXTENDED SYNAPTOTAGMIN-LIKE PROTEIN 2, ISOFORM C"/>
    <property type="match status" value="1"/>
</dbReference>
<name>A0A7S4S850_9DINO</name>
<dbReference type="Pfam" id="PF17047">
    <property type="entry name" value="SMP_LBD"/>
    <property type="match status" value="1"/>
</dbReference>
<accession>A0A7S4S850</accession>
<dbReference type="GO" id="GO:0008289">
    <property type="term" value="F:lipid binding"/>
    <property type="evidence" value="ECO:0007669"/>
    <property type="project" value="UniProtKB-KW"/>
</dbReference>
<dbReference type="GO" id="GO:0006869">
    <property type="term" value="P:lipid transport"/>
    <property type="evidence" value="ECO:0007669"/>
    <property type="project" value="UniProtKB-KW"/>
</dbReference>
<keyword evidence="7" id="KW-1133">Transmembrane helix</keyword>
<comment type="subcellular location">
    <subcellularLocation>
        <location evidence="1">Membrane</location>
    </subcellularLocation>
</comment>
<proteinExistence type="predicted"/>
<organism evidence="12">
    <name type="scientific">Alexandrium monilatum</name>
    <dbReference type="NCBI Taxonomy" id="311494"/>
    <lineage>
        <taxon>Eukaryota</taxon>
        <taxon>Sar</taxon>
        <taxon>Alveolata</taxon>
        <taxon>Dinophyceae</taxon>
        <taxon>Gonyaulacales</taxon>
        <taxon>Pyrocystaceae</taxon>
        <taxon>Alexandrium</taxon>
    </lineage>
</organism>
<keyword evidence="9" id="KW-0446">Lipid-binding</keyword>
<evidence type="ECO:0000256" key="10">
    <source>
        <dbReference type="ARBA" id="ARBA00023136"/>
    </source>
</evidence>
<evidence type="ECO:0000256" key="7">
    <source>
        <dbReference type="ARBA" id="ARBA00022989"/>
    </source>
</evidence>
<dbReference type="GO" id="GO:0046872">
    <property type="term" value="F:metal ion binding"/>
    <property type="evidence" value="ECO:0007669"/>
    <property type="project" value="UniProtKB-KW"/>
</dbReference>
<keyword evidence="6" id="KW-0106">Calcium</keyword>
<feature type="domain" description="SMP-LTD" evidence="11">
    <location>
        <begin position="39"/>
        <end position="210"/>
    </location>
</feature>
<dbReference type="CDD" id="cd21670">
    <property type="entry name" value="SMP_ESyt"/>
    <property type="match status" value="1"/>
</dbReference>
<keyword evidence="10" id="KW-0472">Membrane</keyword>
<keyword evidence="3" id="KW-0812">Transmembrane</keyword>
<dbReference type="PANTHER" id="PTHR45761">
    <property type="entry name" value="EXTENDED SYNAPTOTAGMIN-LIKE PROTEIN 2, ISOFORM C"/>
    <property type="match status" value="1"/>
</dbReference>
<dbReference type="InterPro" id="IPR039010">
    <property type="entry name" value="Synaptotagmin_SMP"/>
</dbReference>
<reference evidence="12" key="1">
    <citation type="submission" date="2021-01" db="EMBL/GenBank/DDBJ databases">
        <authorList>
            <person name="Corre E."/>
            <person name="Pelletier E."/>
            <person name="Niang G."/>
            <person name="Scheremetjew M."/>
            <person name="Finn R."/>
            <person name="Kale V."/>
            <person name="Holt S."/>
            <person name="Cochrane G."/>
            <person name="Meng A."/>
            <person name="Brown T."/>
            <person name="Cohen L."/>
        </authorList>
    </citation>
    <scope>NUCLEOTIDE SEQUENCE</scope>
    <source>
        <strain evidence="12">CCMP3105</strain>
    </source>
</reference>
<keyword evidence="8" id="KW-0445">Lipid transport</keyword>
<evidence type="ECO:0000259" key="11">
    <source>
        <dbReference type="PROSITE" id="PS51847"/>
    </source>
</evidence>
<dbReference type="AlphaFoldDB" id="A0A7S4S850"/>
<evidence type="ECO:0000256" key="3">
    <source>
        <dbReference type="ARBA" id="ARBA00022692"/>
    </source>
</evidence>
<gene>
    <name evidence="12" type="ORF">AMON00008_LOCUS46440</name>
</gene>
<dbReference type="InterPro" id="IPR031468">
    <property type="entry name" value="SMP_LBD"/>
</dbReference>
<dbReference type="EMBL" id="HBNR01065744">
    <property type="protein sequence ID" value="CAE4637552.1"/>
    <property type="molecule type" value="Transcribed_RNA"/>
</dbReference>
<evidence type="ECO:0000256" key="2">
    <source>
        <dbReference type="ARBA" id="ARBA00022448"/>
    </source>
</evidence>
<sequence length="606" mass="65527">MAAWMHNAYLPPAGQFPVWGGGGATPRRALTRPPDRAPSFERMEWFESLLTALWPGIRGSFEQELRGTLEPKLQSKLPGLRFGSAYLGDSPPELRGARTRAAGDEVLLVFDLGFHPGSSIDISLVFGPLHAAICDLSVHGQLCVSLVRVVPRKPIVCGIRIYFANMPSISFNFAGLAKALPIPPQKIKDFLQEAIASKMVLPHSICMHLDSMARCFTEPDFLEYHALHSAPPAAVLRLRVASVAGRLLEELEPEGPSCLGVLQGRPPSVYALLRVGGQQRRTEPVLRERAGKGVTWPGELHDFIIDSLAEQDVHIELYSEDTARLVQCDELLAKARISAEEVAGRLSGSRPPLVRVGMVGVHRSGGDRSESCSAMLTGSLQPLSARPPDSWARSEALLLLSVDCVVGLAPASDGRKFAVRARILSEARGLGPEAATSAHEAGHDQVTEARVLHTAMEEGPLDAARDRLRLLRDRGARLSAEDAGFVLAGLVTTEQARALLEEIGREGTPRHDPVGCVEVLFGDQLRLPVGDPRAHGLRVELSDEDRGASVGVVEWSSLAFLTQSRKLEDSLQAYVLDPSVSGRRGTDAGTSATKIFLKRSLRVLGV</sequence>
<evidence type="ECO:0000256" key="6">
    <source>
        <dbReference type="ARBA" id="ARBA00022837"/>
    </source>
</evidence>
<evidence type="ECO:0000256" key="8">
    <source>
        <dbReference type="ARBA" id="ARBA00023055"/>
    </source>
</evidence>
<keyword evidence="5" id="KW-0677">Repeat</keyword>
<dbReference type="GO" id="GO:0016020">
    <property type="term" value="C:membrane"/>
    <property type="evidence" value="ECO:0007669"/>
    <property type="project" value="UniProtKB-SubCell"/>
</dbReference>
<evidence type="ECO:0000256" key="5">
    <source>
        <dbReference type="ARBA" id="ARBA00022737"/>
    </source>
</evidence>